<dbReference type="EMBL" id="JBHLVZ010000084">
    <property type="protein sequence ID" value="MFC0388434.1"/>
    <property type="molecule type" value="Genomic_DNA"/>
</dbReference>
<dbReference type="RefSeq" id="WP_377054844.1">
    <property type="nucleotide sequence ID" value="NZ_JBHLVZ010000084.1"/>
</dbReference>
<name>A0ABV6IXV0_9PROT</name>
<gene>
    <name evidence="1" type="ORF">ACFFIC_23250</name>
</gene>
<evidence type="ECO:0000313" key="1">
    <source>
        <dbReference type="EMBL" id="MFC0388434.1"/>
    </source>
</evidence>
<comment type="caution">
    <text evidence="1">The sequence shown here is derived from an EMBL/GenBank/DDBJ whole genome shotgun (WGS) entry which is preliminary data.</text>
</comment>
<protein>
    <submittedName>
        <fullName evidence="1">Uncharacterized protein</fullName>
    </submittedName>
</protein>
<proteinExistence type="predicted"/>
<reference evidence="1 2" key="1">
    <citation type="submission" date="2024-09" db="EMBL/GenBank/DDBJ databases">
        <authorList>
            <person name="Sun Q."/>
            <person name="Mori K."/>
        </authorList>
    </citation>
    <scope>NUCLEOTIDE SEQUENCE [LARGE SCALE GENOMIC DNA]</scope>
    <source>
        <strain evidence="1 2">CCM 7468</strain>
    </source>
</reference>
<organism evidence="1 2">
    <name type="scientific">Muricoccus vinaceus</name>
    <dbReference type="NCBI Taxonomy" id="424704"/>
    <lineage>
        <taxon>Bacteria</taxon>
        <taxon>Pseudomonadati</taxon>
        <taxon>Pseudomonadota</taxon>
        <taxon>Alphaproteobacteria</taxon>
        <taxon>Acetobacterales</taxon>
        <taxon>Roseomonadaceae</taxon>
        <taxon>Muricoccus</taxon>
    </lineage>
</organism>
<evidence type="ECO:0000313" key="2">
    <source>
        <dbReference type="Proteomes" id="UP001589789"/>
    </source>
</evidence>
<dbReference type="Proteomes" id="UP001589789">
    <property type="component" value="Unassembled WGS sequence"/>
</dbReference>
<accession>A0ABV6IXV0</accession>
<sequence length="208" mass="20703">MNAASEQRLFEALATITRAFADGGVPSLAPAGAEAAGPADPSPAIDALNPETREVLGEAALAVAFGAFASRGGDGGTMHTLIAALGLMAIQCGEEPDPPAEILAIAAEDGRVEEEIDRAGEALDEEFGKDAAPDAVIGALEARILGTAVTLAGCTMPDGPVDQSIVRLRAARALARLAAGMMAMSLAGRAEAALPAEAAAPAQPAGKP</sequence>
<keyword evidence="2" id="KW-1185">Reference proteome</keyword>